<dbReference type="AlphaFoldDB" id="A0A4Y2U2Z4"/>
<feature type="region of interest" description="Disordered" evidence="1">
    <location>
        <begin position="1"/>
        <end position="30"/>
    </location>
</feature>
<comment type="caution">
    <text evidence="2">The sequence shown here is derived from an EMBL/GenBank/DDBJ whole genome shotgun (WGS) entry which is preliminary data.</text>
</comment>
<evidence type="ECO:0000313" key="2">
    <source>
        <dbReference type="EMBL" id="GBO06026.1"/>
    </source>
</evidence>
<feature type="region of interest" description="Disordered" evidence="1">
    <location>
        <begin position="43"/>
        <end position="62"/>
    </location>
</feature>
<accession>A0A4Y2U2Z4</accession>
<evidence type="ECO:0000256" key="1">
    <source>
        <dbReference type="SAM" id="MobiDB-lite"/>
    </source>
</evidence>
<sequence>MFVNTSSRAFVRENPRPGEWKGGMPNQRPRPATLSEVLLTEVTPLPTPPGARAGHSNVRPGPDYRDGCSRPTMCVLLSRIWNLGFVRCEECRLFHSRGCEWGICEGGLSRVGGDC</sequence>
<keyword evidence="3" id="KW-1185">Reference proteome</keyword>
<proteinExistence type="predicted"/>
<dbReference type="Proteomes" id="UP000499080">
    <property type="component" value="Unassembled WGS sequence"/>
</dbReference>
<dbReference type="EMBL" id="BGPR01032473">
    <property type="protein sequence ID" value="GBO06026.1"/>
    <property type="molecule type" value="Genomic_DNA"/>
</dbReference>
<organism evidence="2 3">
    <name type="scientific">Araneus ventricosus</name>
    <name type="common">Orbweaver spider</name>
    <name type="synonym">Epeira ventricosa</name>
    <dbReference type="NCBI Taxonomy" id="182803"/>
    <lineage>
        <taxon>Eukaryota</taxon>
        <taxon>Metazoa</taxon>
        <taxon>Ecdysozoa</taxon>
        <taxon>Arthropoda</taxon>
        <taxon>Chelicerata</taxon>
        <taxon>Arachnida</taxon>
        <taxon>Araneae</taxon>
        <taxon>Araneomorphae</taxon>
        <taxon>Entelegynae</taxon>
        <taxon>Araneoidea</taxon>
        <taxon>Araneidae</taxon>
        <taxon>Araneus</taxon>
    </lineage>
</organism>
<protein>
    <submittedName>
        <fullName evidence="2">Uncharacterized protein</fullName>
    </submittedName>
</protein>
<evidence type="ECO:0000313" key="3">
    <source>
        <dbReference type="Proteomes" id="UP000499080"/>
    </source>
</evidence>
<gene>
    <name evidence="2" type="ORF">AVEN_160943_1</name>
</gene>
<feature type="compositionally biased region" description="Basic and acidic residues" evidence="1">
    <location>
        <begin position="10"/>
        <end position="19"/>
    </location>
</feature>
<name>A0A4Y2U2Z4_ARAVE</name>
<reference evidence="2 3" key="1">
    <citation type="journal article" date="2019" name="Sci. Rep.">
        <title>Orb-weaving spider Araneus ventricosus genome elucidates the spidroin gene catalogue.</title>
        <authorList>
            <person name="Kono N."/>
            <person name="Nakamura H."/>
            <person name="Ohtoshi R."/>
            <person name="Moran D.A.P."/>
            <person name="Shinohara A."/>
            <person name="Yoshida Y."/>
            <person name="Fujiwara M."/>
            <person name="Mori M."/>
            <person name="Tomita M."/>
            <person name="Arakawa K."/>
        </authorList>
    </citation>
    <scope>NUCLEOTIDE SEQUENCE [LARGE SCALE GENOMIC DNA]</scope>
</reference>